<dbReference type="InterPro" id="IPR007353">
    <property type="entry name" value="DUF421"/>
</dbReference>
<dbReference type="Gene3D" id="3.30.240.20">
    <property type="entry name" value="bsu07140 like domains"/>
    <property type="match status" value="2"/>
</dbReference>
<dbReference type="PANTHER" id="PTHR34582">
    <property type="entry name" value="UPF0702 TRANSMEMBRANE PROTEIN YCAP"/>
    <property type="match status" value="1"/>
</dbReference>
<dbReference type="Proteomes" id="UP001597249">
    <property type="component" value="Unassembled WGS sequence"/>
</dbReference>
<evidence type="ECO:0000256" key="5">
    <source>
        <dbReference type="ARBA" id="ARBA00022989"/>
    </source>
</evidence>
<sequence>MALDWPYYLGIAWKMVTTLVLLVIYTRMAGSRRLAPVTVFDKISNLVVGAIAGTTLLNRNIKPLDLTVFMSIWLLLLVAIRFLRLRFQSFRTLIDGTPIQLIEAGQMRPEAFRQAGLSPTSLQTMLRSQGIAGPHVVESALFERNGELSVREAKDDRFSIILIDRGQIKDEALRRSGHDHAWLNDQLAAMSAPPVAQIFCGEWDGRRLWLVAYPDSAD</sequence>
<keyword evidence="4 7" id="KW-0812">Transmembrane</keyword>
<evidence type="ECO:0000259" key="9">
    <source>
        <dbReference type="Pfam" id="PF20730"/>
    </source>
</evidence>
<feature type="transmembrane region" description="Helical" evidence="7">
    <location>
        <begin position="37"/>
        <end position="57"/>
    </location>
</feature>
<dbReference type="Pfam" id="PF04239">
    <property type="entry name" value="DUF421"/>
    <property type="match status" value="1"/>
</dbReference>
<keyword evidence="5 7" id="KW-1133">Transmembrane helix</keyword>
<keyword evidence="6 7" id="KW-0472">Membrane</keyword>
<feature type="domain" description="YetF-like N-terminal transmembrane" evidence="9">
    <location>
        <begin position="8"/>
        <end position="83"/>
    </location>
</feature>
<evidence type="ECO:0000256" key="6">
    <source>
        <dbReference type="ARBA" id="ARBA00023136"/>
    </source>
</evidence>
<dbReference type="InterPro" id="IPR023090">
    <property type="entry name" value="UPF0702_alpha/beta_dom_sf"/>
</dbReference>
<dbReference type="Pfam" id="PF20730">
    <property type="entry name" value="YetF_N"/>
    <property type="match status" value="1"/>
</dbReference>
<evidence type="ECO:0000256" key="1">
    <source>
        <dbReference type="ARBA" id="ARBA00004651"/>
    </source>
</evidence>
<evidence type="ECO:0000256" key="7">
    <source>
        <dbReference type="SAM" id="Phobius"/>
    </source>
</evidence>
<feature type="domain" description="YetF C-terminal" evidence="8">
    <location>
        <begin position="86"/>
        <end position="204"/>
    </location>
</feature>
<feature type="transmembrane region" description="Helical" evidence="7">
    <location>
        <begin position="6"/>
        <end position="25"/>
    </location>
</feature>
<keyword evidence="11" id="KW-1185">Reference proteome</keyword>
<evidence type="ECO:0000313" key="10">
    <source>
        <dbReference type="EMBL" id="MFD1392830.1"/>
    </source>
</evidence>
<name>A0ABW4B940_9LACO</name>
<comment type="subcellular location">
    <subcellularLocation>
        <location evidence="1">Cell membrane</location>
        <topology evidence="1">Multi-pass membrane protein</topology>
    </subcellularLocation>
</comment>
<dbReference type="EMBL" id="JBHTMO010000011">
    <property type="protein sequence ID" value="MFD1392830.1"/>
    <property type="molecule type" value="Genomic_DNA"/>
</dbReference>
<dbReference type="RefSeq" id="WP_125586907.1">
    <property type="nucleotide sequence ID" value="NZ_JBHTMO010000011.1"/>
</dbReference>
<evidence type="ECO:0000259" key="8">
    <source>
        <dbReference type="Pfam" id="PF04239"/>
    </source>
</evidence>
<comment type="caution">
    <text evidence="10">The sequence shown here is derived from an EMBL/GenBank/DDBJ whole genome shotgun (WGS) entry which is preliminary data.</text>
</comment>
<accession>A0ABW4B940</accession>
<keyword evidence="3" id="KW-1003">Cell membrane</keyword>
<feature type="transmembrane region" description="Helical" evidence="7">
    <location>
        <begin position="63"/>
        <end position="83"/>
    </location>
</feature>
<evidence type="ECO:0000256" key="4">
    <source>
        <dbReference type="ARBA" id="ARBA00022692"/>
    </source>
</evidence>
<evidence type="ECO:0000313" key="11">
    <source>
        <dbReference type="Proteomes" id="UP001597249"/>
    </source>
</evidence>
<dbReference type="InterPro" id="IPR048454">
    <property type="entry name" value="YetF_N"/>
</dbReference>
<gene>
    <name evidence="10" type="ORF">ACFQ3L_04400</name>
</gene>
<protein>
    <submittedName>
        <fullName evidence="10">DUF421 domain-containing protein</fullName>
    </submittedName>
</protein>
<organism evidence="10 11">
    <name type="scientific">Lacticaseibacillus jixianensis</name>
    <dbReference type="NCBI Taxonomy" id="2486012"/>
    <lineage>
        <taxon>Bacteria</taxon>
        <taxon>Bacillati</taxon>
        <taxon>Bacillota</taxon>
        <taxon>Bacilli</taxon>
        <taxon>Lactobacillales</taxon>
        <taxon>Lactobacillaceae</taxon>
        <taxon>Lacticaseibacillus</taxon>
    </lineage>
</organism>
<proteinExistence type="inferred from homology"/>
<dbReference type="PANTHER" id="PTHR34582:SF6">
    <property type="entry name" value="UPF0702 TRANSMEMBRANE PROTEIN YCAP"/>
    <property type="match status" value="1"/>
</dbReference>
<reference evidence="11" key="1">
    <citation type="journal article" date="2019" name="Int. J. Syst. Evol. Microbiol.">
        <title>The Global Catalogue of Microorganisms (GCM) 10K type strain sequencing project: providing services to taxonomists for standard genome sequencing and annotation.</title>
        <authorList>
            <consortium name="The Broad Institute Genomics Platform"/>
            <consortium name="The Broad Institute Genome Sequencing Center for Infectious Disease"/>
            <person name="Wu L."/>
            <person name="Ma J."/>
        </authorList>
    </citation>
    <scope>NUCLEOTIDE SEQUENCE [LARGE SCALE GENOMIC DNA]</scope>
    <source>
        <strain evidence="11">CCM 8911</strain>
    </source>
</reference>
<evidence type="ECO:0000256" key="3">
    <source>
        <dbReference type="ARBA" id="ARBA00022475"/>
    </source>
</evidence>
<comment type="similarity">
    <text evidence="2">Belongs to the UPF0702 family.</text>
</comment>
<evidence type="ECO:0000256" key="2">
    <source>
        <dbReference type="ARBA" id="ARBA00006448"/>
    </source>
</evidence>